<dbReference type="Gene3D" id="1.10.357.10">
    <property type="entry name" value="Tetracycline Repressor, domain 2"/>
    <property type="match status" value="1"/>
</dbReference>
<dbReference type="RefSeq" id="WP_189577940.1">
    <property type="nucleotide sequence ID" value="NZ_BMXV01000008.1"/>
</dbReference>
<protein>
    <submittedName>
        <fullName evidence="4">TetR family transcriptional regulator</fullName>
    </submittedName>
</protein>
<comment type="caution">
    <text evidence="4">The sequence shown here is derived from an EMBL/GenBank/DDBJ whole genome shotgun (WGS) entry which is preliminary data.</text>
</comment>
<dbReference type="Pfam" id="PF17940">
    <property type="entry name" value="TetR_C_31"/>
    <property type="match status" value="1"/>
</dbReference>
<organism evidence="4 5">
    <name type="scientific">Marinobacter zhanjiangensis</name>
    <dbReference type="NCBI Taxonomy" id="578215"/>
    <lineage>
        <taxon>Bacteria</taxon>
        <taxon>Pseudomonadati</taxon>
        <taxon>Pseudomonadota</taxon>
        <taxon>Gammaproteobacteria</taxon>
        <taxon>Pseudomonadales</taxon>
        <taxon>Marinobacteraceae</taxon>
        <taxon>Marinobacter</taxon>
    </lineage>
</organism>
<dbReference type="InterPro" id="IPR036271">
    <property type="entry name" value="Tet_transcr_reg_TetR-rel_C_sf"/>
</dbReference>
<dbReference type="SUPFAM" id="SSF48498">
    <property type="entry name" value="Tetracyclin repressor-like, C-terminal domain"/>
    <property type="match status" value="1"/>
</dbReference>
<gene>
    <name evidence="4" type="ORF">GCM10007071_32970</name>
</gene>
<name>A0ABQ3B732_9GAMM</name>
<evidence type="ECO:0000259" key="3">
    <source>
        <dbReference type="PROSITE" id="PS50977"/>
    </source>
</evidence>
<keyword evidence="1 2" id="KW-0238">DNA-binding</keyword>
<dbReference type="EMBL" id="BMXV01000008">
    <property type="protein sequence ID" value="GGY82882.1"/>
    <property type="molecule type" value="Genomic_DNA"/>
</dbReference>
<feature type="DNA-binding region" description="H-T-H motif" evidence="2">
    <location>
        <begin position="45"/>
        <end position="64"/>
    </location>
</feature>
<dbReference type="Proteomes" id="UP000601597">
    <property type="component" value="Unassembled WGS sequence"/>
</dbReference>
<evidence type="ECO:0000256" key="1">
    <source>
        <dbReference type="ARBA" id="ARBA00023125"/>
    </source>
</evidence>
<accession>A0ABQ3B732</accession>
<dbReference type="InterPro" id="IPR041583">
    <property type="entry name" value="TetR_C_31"/>
</dbReference>
<dbReference type="PANTHER" id="PTHR30055">
    <property type="entry name" value="HTH-TYPE TRANSCRIPTIONAL REGULATOR RUTR"/>
    <property type="match status" value="1"/>
</dbReference>
<dbReference type="PANTHER" id="PTHR30055:SF226">
    <property type="entry name" value="HTH-TYPE TRANSCRIPTIONAL REGULATOR PKSA"/>
    <property type="match status" value="1"/>
</dbReference>
<dbReference type="SUPFAM" id="SSF46689">
    <property type="entry name" value="Homeodomain-like"/>
    <property type="match status" value="1"/>
</dbReference>
<evidence type="ECO:0000313" key="5">
    <source>
        <dbReference type="Proteomes" id="UP000601597"/>
    </source>
</evidence>
<evidence type="ECO:0000256" key="2">
    <source>
        <dbReference type="PROSITE-ProRule" id="PRU00335"/>
    </source>
</evidence>
<proteinExistence type="predicted"/>
<sequence length="204" mass="23032">MATVEKVQKIKADARKRSKQRVDTRNELASHAIMALSELGYARTGLRDIATLSGRSVGALTYYFDGKIDLIAYCVRLYKEQFVRQIDVAMAGHNSSAEVIEAVTGAFAWAIEHDAHKHRLWYDIRSQSLFEEAFRPVVREIEDNLIAMVVRFLSRLGRPDDNGQTTYFLLDGLFRVHLQAALEGDTRAPENLKAAMCAVLDSRE</sequence>
<dbReference type="InterPro" id="IPR009057">
    <property type="entry name" value="Homeodomain-like_sf"/>
</dbReference>
<evidence type="ECO:0000313" key="4">
    <source>
        <dbReference type="EMBL" id="GGY82882.1"/>
    </source>
</evidence>
<dbReference type="Pfam" id="PF00440">
    <property type="entry name" value="TetR_N"/>
    <property type="match status" value="1"/>
</dbReference>
<feature type="domain" description="HTH tetR-type" evidence="3">
    <location>
        <begin position="22"/>
        <end position="82"/>
    </location>
</feature>
<dbReference type="InterPro" id="IPR001647">
    <property type="entry name" value="HTH_TetR"/>
</dbReference>
<keyword evidence="5" id="KW-1185">Reference proteome</keyword>
<reference evidence="5" key="1">
    <citation type="journal article" date="2019" name="Int. J. Syst. Evol. Microbiol.">
        <title>The Global Catalogue of Microorganisms (GCM) 10K type strain sequencing project: providing services to taxonomists for standard genome sequencing and annotation.</title>
        <authorList>
            <consortium name="The Broad Institute Genomics Platform"/>
            <consortium name="The Broad Institute Genome Sequencing Center for Infectious Disease"/>
            <person name="Wu L."/>
            <person name="Ma J."/>
        </authorList>
    </citation>
    <scope>NUCLEOTIDE SEQUENCE [LARGE SCALE GENOMIC DNA]</scope>
    <source>
        <strain evidence="5">KCTC 22280</strain>
    </source>
</reference>
<dbReference type="PROSITE" id="PS50977">
    <property type="entry name" value="HTH_TETR_2"/>
    <property type="match status" value="1"/>
</dbReference>
<dbReference type="InterPro" id="IPR050109">
    <property type="entry name" value="HTH-type_TetR-like_transc_reg"/>
</dbReference>